<proteinExistence type="inferred from homology"/>
<organism evidence="12">
    <name type="scientific">Nippostrongylus brasiliensis</name>
    <name type="common">Rat hookworm</name>
    <dbReference type="NCBI Taxonomy" id="27835"/>
    <lineage>
        <taxon>Eukaryota</taxon>
        <taxon>Metazoa</taxon>
        <taxon>Ecdysozoa</taxon>
        <taxon>Nematoda</taxon>
        <taxon>Chromadorea</taxon>
        <taxon>Rhabditida</taxon>
        <taxon>Rhabditina</taxon>
        <taxon>Rhabditomorpha</taxon>
        <taxon>Strongyloidea</taxon>
        <taxon>Heligmosomidae</taxon>
        <taxon>Nippostrongylus</taxon>
    </lineage>
</organism>
<evidence type="ECO:0000313" key="12">
    <source>
        <dbReference type="WBParaSite" id="NBR_0001251801-mRNA-1"/>
    </source>
</evidence>
<evidence type="ECO:0000256" key="3">
    <source>
        <dbReference type="ARBA" id="ARBA00008442"/>
    </source>
</evidence>
<dbReference type="GO" id="GO:0000781">
    <property type="term" value="C:chromosome, telomeric region"/>
    <property type="evidence" value="ECO:0007669"/>
    <property type="project" value="UniProtKB-SubCell"/>
</dbReference>
<keyword evidence="4" id="KW-0158">Chromosome</keyword>
<keyword evidence="11" id="KW-1185">Reference proteome</keyword>
<dbReference type="WBParaSite" id="NBR_0001251801-mRNA-1">
    <property type="protein sequence ID" value="NBR_0001251801-mRNA-1"/>
    <property type="gene ID" value="NBR_0001251801"/>
</dbReference>
<dbReference type="Gene3D" id="2.40.50.140">
    <property type="entry name" value="Nucleic acid-binding proteins"/>
    <property type="match status" value="1"/>
</dbReference>
<evidence type="ECO:0000259" key="9">
    <source>
        <dbReference type="Pfam" id="PF16686"/>
    </source>
</evidence>
<comment type="similarity">
    <text evidence="3">Belongs to the telombin family.</text>
</comment>
<dbReference type="SUPFAM" id="SSF50249">
    <property type="entry name" value="Nucleic acid-binding proteins"/>
    <property type="match status" value="1"/>
</dbReference>
<accession>A0A158R0T5</accession>
<dbReference type="GO" id="GO:0043047">
    <property type="term" value="F:single-stranded telomeric DNA binding"/>
    <property type="evidence" value="ECO:0007669"/>
    <property type="project" value="InterPro"/>
</dbReference>
<sequence>MKRSVTANISPFGNHRHAQGNPSKTNKEKNTRKPLKRFRFDDRSNPGVNQVITASEIPMQRREFFNWPAQVLGVYSAKFGVPVVIVRCWDGTLPKFPCYRKMYCAEDRSNLSKVRDIPKKVHSVIANYCIDVCCFGNWMEDAITFEIGDVVLFEDIRNYTCRSNMISALTMHSGGKDRNRSMTVLDHSDPIHYYISRQCADTLSKCAGSEVLLLNMVSDVEVSPITADQLTCHSTPKKSNEQPHDIDQSERLVDDEQDEAAVDDISLPSTPNLSLIRRASNEENGVRQIEAVPDPKEQHQIRSSQVEDDDVDSFIDETHNQLRKEDLAKLKYSFDLTSEMEDILKINVGDDVWFGSAVDADMDIVQASEYITNAIVYTAVCMNCKHEFVVQRGSRNWCIKCYRASYEWSVQLWVDPHLLKEAVMHRKRLSNVYAKVHGANRDDGSLSLLVFDGKFVDRD</sequence>
<dbReference type="GO" id="GO:0005634">
    <property type="term" value="C:nucleus"/>
    <property type="evidence" value="ECO:0007669"/>
    <property type="project" value="UniProtKB-SubCell"/>
</dbReference>
<protein>
    <submittedName>
        <fullName evidence="12">POT1PC domain-containing protein</fullName>
    </submittedName>
</protein>
<reference evidence="12" key="1">
    <citation type="submission" date="2016-04" db="UniProtKB">
        <authorList>
            <consortium name="WormBaseParasite"/>
        </authorList>
    </citation>
    <scope>IDENTIFICATION</scope>
</reference>
<gene>
    <name evidence="10" type="ORF">NBR_LOCUS12519</name>
</gene>
<evidence type="ECO:0000256" key="6">
    <source>
        <dbReference type="ARBA" id="ARBA00023125"/>
    </source>
</evidence>
<evidence type="ECO:0000256" key="7">
    <source>
        <dbReference type="ARBA" id="ARBA00023242"/>
    </source>
</evidence>
<feature type="compositionally biased region" description="Polar residues" evidence="8">
    <location>
        <begin position="1"/>
        <end position="11"/>
    </location>
</feature>
<reference evidence="10 11" key="2">
    <citation type="submission" date="2018-11" db="EMBL/GenBank/DDBJ databases">
        <authorList>
            <consortium name="Pathogen Informatics"/>
        </authorList>
    </citation>
    <scope>NUCLEOTIDE SEQUENCE [LARGE SCALE GENOMIC DNA]</scope>
</reference>
<evidence type="ECO:0000313" key="10">
    <source>
        <dbReference type="EMBL" id="VDL76108.1"/>
    </source>
</evidence>
<dbReference type="InterPro" id="IPR012340">
    <property type="entry name" value="NA-bd_OB-fold"/>
</dbReference>
<dbReference type="InterPro" id="IPR032042">
    <property type="entry name" value="POT1PC"/>
</dbReference>
<evidence type="ECO:0000256" key="2">
    <source>
        <dbReference type="ARBA" id="ARBA00004574"/>
    </source>
</evidence>
<feature type="region of interest" description="Disordered" evidence="8">
    <location>
        <begin position="1"/>
        <end position="35"/>
    </location>
</feature>
<dbReference type="STRING" id="27835.A0A158R0T5"/>
<dbReference type="EMBL" id="UYSL01020783">
    <property type="protein sequence ID" value="VDL76108.1"/>
    <property type="molecule type" value="Genomic_DNA"/>
</dbReference>
<keyword evidence="5" id="KW-0779">Telomere</keyword>
<name>A0A158R0T5_NIPBR</name>
<evidence type="ECO:0000256" key="4">
    <source>
        <dbReference type="ARBA" id="ARBA00022454"/>
    </source>
</evidence>
<comment type="subcellular location">
    <subcellularLocation>
        <location evidence="2">Chromosome</location>
        <location evidence="2">Telomere</location>
    </subcellularLocation>
    <subcellularLocation>
        <location evidence="1">Nucleus</location>
    </subcellularLocation>
</comment>
<dbReference type="AlphaFoldDB" id="A0A158R0T5"/>
<feature type="domain" description="Protection of telomeres protein 1 ssDNA-binding" evidence="9">
    <location>
        <begin position="59"/>
        <end position="199"/>
    </location>
</feature>
<evidence type="ECO:0000313" key="11">
    <source>
        <dbReference type="Proteomes" id="UP000271162"/>
    </source>
</evidence>
<dbReference type="Pfam" id="PF16686">
    <property type="entry name" value="POT1PC"/>
    <property type="match status" value="1"/>
</dbReference>
<keyword evidence="7" id="KW-0539">Nucleus</keyword>
<keyword evidence="6" id="KW-0238">DNA-binding</keyword>
<evidence type="ECO:0000256" key="5">
    <source>
        <dbReference type="ARBA" id="ARBA00022895"/>
    </source>
</evidence>
<dbReference type="Proteomes" id="UP000271162">
    <property type="component" value="Unassembled WGS sequence"/>
</dbReference>
<evidence type="ECO:0000256" key="8">
    <source>
        <dbReference type="SAM" id="MobiDB-lite"/>
    </source>
</evidence>
<evidence type="ECO:0000256" key="1">
    <source>
        <dbReference type="ARBA" id="ARBA00004123"/>
    </source>
</evidence>